<gene>
    <name evidence="4" type="ORF">BV898_05479</name>
</gene>
<evidence type="ECO:0000256" key="1">
    <source>
        <dbReference type="ARBA" id="ARBA00004170"/>
    </source>
</evidence>
<dbReference type="InterPro" id="IPR008144">
    <property type="entry name" value="Guanylate_kin-like_dom"/>
</dbReference>
<dbReference type="Proteomes" id="UP000192578">
    <property type="component" value="Unassembled WGS sequence"/>
</dbReference>
<evidence type="ECO:0000256" key="2">
    <source>
        <dbReference type="ARBA" id="ARBA00023136"/>
    </source>
</evidence>
<dbReference type="SUPFAM" id="SSF52540">
    <property type="entry name" value="P-loop containing nucleoside triphosphate hydrolases"/>
    <property type="match status" value="1"/>
</dbReference>
<dbReference type="PROSITE" id="PS50052">
    <property type="entry name" value="GUANYLATE_KINASE_2"/>
    <property type="match status" value="1"/>
</dbReference>
<comment type="subcellular location">
    <subcellularLocation>
        <location evidence="1">Membrane</location>
        <topology evidence="1">Peripheral membrane protein</topology>
    </subcellularLocation>
</comment>
<keyword evidence="2" id="KW-0472">Membrane</keyword>
<accession>A0A1W0WZ12</accession>
<dbReference type="Pfam" id="PF00625">
    <property type="entry name" value="Guanylate_kin"/>
    <property type="match status" value="1"/>
</dbReference>
<reference evidence="5" key="1">
    <citation type="submission" date="2017-01" db="EMBL/GenBank/DDBJ databases">
        <title>Comparative genomics of anhydrobiosis in the tardigrade Hypsibius dujardini.</title>
        <authorList>
            <person name="Yoshida Y."/>
            <person name="Koutsovoulos G."/>
            <person name="Laetsch D."/>
            <person name="Stevens L."/>
            <person name="Kumar S."/>
            <person name="Horikawa D."/>
            <person name="Ishino K."/>
            <person name="Komine S."/>
            <person name="Tomita M."/>
            <person name="Blaxter M."/>
            <person name="Arakawa K."/>
        </authorList>
    </citation>
    <scope>NUCLEOTIDE SEQUENCE [LARGE SCALE GENOMIC DNA]</scope>
    <source>
        <strain evidence="5">Z151</strain>
    </source>
</reference>
<dbReference type="GO" id="GO:0007165">
    <property type="term" value="P:signal transduction"/>
    <property type="evidence" value="ECO:0007669"/>
    <property type="project" value="TreeGrafter"/>
</dbReference>
<name>A0A1W0WZ12_HYPEX</name>
<dbReference type="PANTHER" id="PTHR10316">
    <property type="entry name" value="MEMBRANE ASSOCIATED GUANYLATE KINASE-RELATED"/>
    <property type="match status" value="1"/>
</dbReference>
<evidence type="ECO:0000313" key="5">
    <source>
        <dbReference type="Proteomes" id="UP000192578"/>
    </source>
</evidence>
<comment type="caution">
    <text evidence="4">The sequence shown here is derived from an EMBL/GenBank/DDBJ whole genome shotgun (WGS) entry which is preliminary data.</text>
</comment>
<dbReference type="InterPro" id="IPR036034">
    <property type="entry name" value="PDZ_sf"/>
</dbReference>
<dbReference type="InterPro" id="IPR008145">
    <property type="entry name" value="GK/Ca_channel_bsu"/>
</dbReference>
<dbReference type="PANTHER" id="PTHR10316:SF40">
    <property type="entry name" value="LD27118P"/>
    <property type="match status" value="1"/>
</dbReference>
<protein>
    <recommendedName>
        <fullName evidence="3">Guanylate kinase-like domain-containing protein</fullName>
    </recommendedName>
</protein>
<dbReference type="GO" id="GO:0005737">
    <property type="term" value="C:cytoplasm"/>
    <property type="evidence" value="ECO:0007669"/>
    <property type="project" value="TreeGrafter"/>
</dbReference>
<evidence type="ECO:0000259" key="3">
    <source>
        <dbReference type="PROSITE" id="PS50052"/>
    </source>
</evidence>
<dbReference type="OrthoDB" id="66881at2759"/>
<keyword evidence="5" id="KW-1185">Reference proteome</keyword>
<sequence length="281" mass="31280">MSKSQQGRADYPVRSVRVGAKSNFDLGFEWSGGAEYGELFRVTRIKTLDIRYPDVSHEAEWLGCLAGFWFVSCPSEKSPILHRGDVILSVNGKNVSGFCSEQLDWLFAEVATPTSPVLTICVTSSAGLPTVKLRELLKGTHPASTAAAQLQRSVRENLYRFTLACTTRPIRAGEVRGKEYIFLSEEQFQRHEKNGLIIESGGNHGDQQYLYGTVKPGLNLTDQPRETLLEILPRRYSFICALQLDPTFPNDSTNFLPTVSASFRSKLTSRHGSNMVAKNTE</sequence>
<organism evidence="4 5">
    <name type="scientific">Hypsibius exemplaris</name>
    <name type="common">Freshwater tardigrade</name>
    <dbReference type="NCBI Taxonomy" id="2072580"/>
    <lineage>
        <taxon>Eukaryota</taxon>
        <taxon>Metazoa</taxon>
        <taxon>Ecdysozoa</taxon>
        <taxon>Tardigrada</taxon>
        <taxon>Eutardigrada</taxon>
        <taxon>Parachela</taxon>
        <taxon>Hypsibioidea</taxon>
        <taxon>Hypsibiidae</taxon>
        <taxon>Hypsibius</taxon>
    </lineage>
</organism>
<proteinExistence type="predicted"/>
<dbReference type="InterPro" id="IPR020590">
    <property type="entry name" value="Guanylate_kinase_CS"/>
</dbReference>
<dbReference type="EMBL" id="MTYJ01000030">
    <property type="protein sequence ID" value="OQV20433.1"/>
    <property type="molecule type" value="Genomic_DNA"/>
</dbReference>
<dbReference type="PROSITE" id="PS00856">
    <property type="entry name" value="GUANYLATE_KINASE_1"/>
    <property type="match status" value="1"/>
</dbReference>
<dbReference type="InterPro" id="IPR027417">
    <property type="entry name" value="P-loop_NTPase"/>
</dbReference>
<dbReference type="SUPFAM" id="SSF50156">
    <property type="entry name" value="PDZ domain-like"/>
    <property type="match status" value="1"/>
</dbReference>
<dbReference type="Gene3D" id="2.30.42.10">
    <property type="match status" value="1"/>
</dbReference>
<dbReference type="Gene3D" id="3.30.63.10">
    <property type="entry name" value="Guanylate Kinase phosphate binding domain"/>
    <property type="match status" value="1"/>
</dbReference>
<dbReference type="AlphaFoldDB" id="A0A1W0WZ12"/>
<feature type="domain" description="Guanylate kinase-like" evidence="3">
    <location>
        <begin position="117"/>
        <end position="213"/>
    </location>
</feature>
<dbReference type="GO" id="GO:0016020">
    <property type="term" value="C:membrane"/>
    <property type="evidence" value="ECO:0007669"/>
    <property type="project" value="UniProtKB-SubCell"/>
</dbReference>
<evidence type="ECO:0000313" key="4">
    <source>
        <dbReference type="EMBL" id="OQV20433.1"/>
    </source>
</evidence>